<reference evidence="2 3" key="1">
    <citation type="submission" date="2023-06" db="EMBL/GenBank/DDBJ databases">
        <title>Marinobacter azerbaijanicus a moderately halophilic, isolated from Urmia Lake in Azerbaijan region of Iran.</title>
        <authorList>
            <person name="Sanchez-Porro C."/>
            <person name="Aghdam E.M."/>
            <person name="Saheb S.M."/>
            <person name="Tarhriz V."/>
            <person name="Kazemi E."/>
            <person name="Ammozegar M.A."/>
            <person name="Ventosa A."/>
            <person name="Hejazi M.S."/>
        </authorList>
    </citation>
    <scope>NUCLEOTIDE SEQUENCE [LARGE SCALE GENOMIC DNA]</scope>
    <source>
        <strain evidence="2 3">TBZ242</strain>
    </source>
</reference>
<evidence type="ECO:0000313" key="3">
    <source>
        <dbReference type="Proteomes" id="UP001227964"/>
    </source>
</evidence>
<proteinExistence type="predicted"/>
<dbReference type="InterPro" id="IPR011990">
    <property type="entry name" value="TPR-like_helical_dom_sf"/>
</dbReference>
<accession>A0ABT7I9D3</accession>
<dbReference type="RefSeq" id="WP_285389795.1">
    <property type="nucleotide sequence ID" value="NZ_JASSVS010000003.1"/>
</dbReference>
<evidence type="ECO:0000256" key="1">
    <source>
        <dbReference type="SAM" id="SignalP"/>
    </source>
</evidence>
<name>A0ABT7I9D3_9GAMM</name>
<dbReference type="Pfam" id="PF14559">
    <property type="entry name" value="TPR_19"/>
    <property type="match status" value="1"/>
</dbReference>
<comment type="caution">
    <text evidence="2">The sequence shown here is derived from an EMBL/GenBank/DDBJ whole genome shotgun (WGS) entry which is preliminary data.</text>
</comment>
<dbReference type="PANTHER" id="PTHR45588">
    <property type="entry name" value="TPR DOMAIN-CONTAINING PROTEIN"/>
    <property type="match status" value="1"/>
</dbReference>
<dbReference type="PANTHER" id="PTHR45588:SF1">
    <property type="entry name" value="WW DOMAIN-CONTAINING PROTEIN"/>
    <property type="match status" value="1"/>
</dbReference>
<keyword evidence="1" id="KW-0732">Signal</keyword>
<feature type="chain" id="PRO_5045448404" evidence="1">
    <location>
        <begin position="27"/>
        <end position="550"/>
    </location>
</feature>
<dbReference type="EMBL" id="JASSVS010000003">
    <property type="protein sequence ID" value="MDL0430761.1"/>
    <property type="molecule type" value="Genomic_DNA"/>
</dbReference>
<dbReference type="Proteomes" id="UP001227964">
    <property type="component" value="Unassembled WGS sequence"/>
</dbReference>
<dbReference type="SUPFAM" id="SSF81901">
    <property type="entry name" value="HCP-like"/>
    <property type="match status" value="1"/>
</dbReference>
<protein>
    <submittedName>
        <fullName evidence="2">Tetratricopeptide repeat protein</fullName>
    </submittedName>
</protein>
<evidence type="ECO:0000313" key="2">
    <source>
        <dbReference type="EMBL" id="MDL0430761.1"/>
    </source>
</evidence>
<sequence length="550" mass="62186">MKTTKVIALIAVIAVIFLTVSLNAPAQSDASRAPLFEGLGDHHHPITTDSELAQRYFDQGLVLAFGFNHPEAHRSFLQAAELDPDAAMAWWGAAWVLGPNINTAMNPENATKAWELLQKARAAASDVSAREQAYITALANRYGPEALEDRSSRDEAFARAMGQVAADYPDDLDAQVIHAESLMDLTPWDYWQENGEPKAQTVTVLKTLDSVLQRKPEHPHANHLLIHTVEAGDPARGLDAARRLEDLVPAAGHLVHMPAHIYIRVGRYHKATQSNLDAIEADQHYLEKVDPHSVYRLGYVPHNYHFGWSTATFEGRSELAIRLAQEMADMVDTETMRQRPLTTLQHYWITPVYAYVRFGKWDRILNFGEPAEDLVYPRAVYHYARGMAYARQGNHKAARAELARLDQLRADPRLKWVTVWDINKSRHILEIASHSLAGEIAASERKFDVAINKLEQAVKREDALNYDEPPSWHYPTRQALGAVLLKAGQPGRAEKVYRQNLQEFPENGWSLFGLMKALRQQGNVNEAEEVQRRFRDAWQHADLVLTDSRF</sequence>
<dbReference type="Gene3D" id="1.25.40.10">
    <property type="entry name" value="Tetratricopeptide repeat domain"/>
    <property type="match status" value="2"/>
</dbReference>
<gene>
    <name evidence="2" type="ORF">QPM17_06485</name>
</gene>
<dbReference type="SUPFAM" id="SSF48452">
    <property type="entry name" value="TPR-like"/>
    <property type="match status" value="2"/>
</dbReference>
<feature type="signal peptide" evidence="1">
    <location>
        <begin position="1"/>
        <end position="26"/>
    </location>
</feature>
<keyword evidence="3" id="KW-1185">Reference proteome</keyword>
<organism evidence="2 3">
    <name type="scientific">Marinobacter azerbaijanicus</name>
    <dbReference type="NCBI Taxonomy" id="3050455"/>
    <lineage>
        <taxon>Bacteria</taxon>
        <taxon>Pseudomonadati</taxon>
        <taxon>Pseudomonadota</taxon>
        <taxon>Gammaproteobacteria</taxon>
        <taxon>Pseudomonadales</taxon>
        <taxon>Marinobacteraceae</taxon>
        <taxon>Marinobacter</taxon>
    </lineage>
</organism>